<evidence type="ECO:0008006" key="3">
    <source>
        <dbReference type="Google" id="ProtNLM"/>
    </source>
</evidence>
<organism evidence="1 2">
    <name type="scientific">Oceanobacillus arenosus</name>
    <dbReference type="NCBI Taxonomy" id="1229153"/>
    <lineage>
        <taxon>Bacteria</taxon>
        <taxon>Bacillati</taxon>
        <taxon>Bacillota</taxon>
        <taxon>Bacilli</taxon>
        <taxon>Bacillales</taxon>
        <taxon>Bacillaceae</taxon>
        <taxon>Oceanobacillus</taxon>
    </lineage>
</organism>
<dbReference type="Proteomes" id="UP000257143">
    <property type="component" value="Unassembled WGS sequence"/>
</dbReference>
<dbReference type="AlphaFoldDB" id="A0A3D8PNA3"/>
<name>A0A3D8PNA3_9BACI</name>
<keyword evidence="2" id="KW-1185">Reference proteome</keyword>
<dbReference type="OrthoDB" id="2678957at2"/>
<evidence type="ECO:0000313" key="1">
    <source>
        <dbReference type="EMBL" id="RDW17142.1"/>
    </source>
</evidence>
<proteinExistence type="predicted"/>
<accession>A0A3D8PNA3</accession>
<comment type="caution">
    <text evidence="1">The sequence shown here is derived from an EMBL/GenBank/DDBJ whole genome shotgun (WGS) entry which is preliminary data.</text>
</comment>
<gene>
    <name evidence="1" type="ORF">CWR48_14550</name>
</gene>
<dbReference type="EMBL" id="PIOC01000021">
    <property type="protein sequence ID" value="RDW17142.1"/>
    <property type="molecule type" value="Genomic_DNA"/>
</dbReference>
<reference evidence="2" key="1">
    <citation type="submission" date="2017-11" db="EMBL/GenBank/DDBJ databases">
        <authorList>
            <person name="Zhu W."/>
        </authorList>
    </citation>
    <scope>NUCLEOTIDE SEQUENCE [LARGE SCALE GENOMIC DNA]</scope>
    <source>
        <strain evidence="2">CAU 1183</strain>
    </source>
</reference>
<sequence length="99" mass="11456">MNKEEFEKRVVENYKNDEKMMILIFVQWCVNHDLDPAVLYEEAYPGQLKNNVLLETIEQAVPKNEAEEISDQTVLNVLQLFGNDDLAFVVQAAIEKRGK</sequence>
<protein>
    <recommendedName>
        <fullName evidence="3">YxiS</fullName>
    </recommendedName>
</protein>
<evidence type="ECO:0000313" key="2">
    <source>
        <dbReference type="Proteomes" id="UP000257143"/>
    </source>
</evidence>
<dbReference type="RefSeq" id="WP_115774053.1">
    <property type="nucleotide sequence ID" value="NZ_PIOC01000021.1"/>
</dbReference>